<sequence>MRILLKDYETGDLYIKESYEASYGVVDYETQQTAVTFFLSDGSGAFGVPCLTPEEGNELVKKVAVQGYIDLTDNSNVYFELAEEEADE</sequence>
<dbReference type="AlphaFoldDB" id="A0A1D3TUI7"/>
<reference evidence="1 2" key="1">
    <citation type="submission" date="2016-09" db="EMBL/GenBank/DDBJ databases">
        <authorList>
            <person name="Capua I."/>
            <person name="De Benedictis P."/>
            <person name="Joannis T."/>
            <person name="Lombin L.H."/>
            <person name="Cattoli G."/>
        </authorList>
    </citation>
    <scope>NUCLEOTIDE SEQUENCE [LARGE SCALE GENOMIC DNA]</scope>
    <source>
        <strain evidence="1 2">GluBS11</strain>
    </source>
</reference>
<gene>
    <name evidence="1" type="ORF">SAMN05421730_101327</name>
</gene>
<accession>A0A1D3TUI7</accession>
<evidence type="ECO:0000313" key="1">
    <source>
        <dbReference type="EMBL" id="SCP97717.1"/>
    </source>
</evidence>
<dbReference type="STRING" id="1619234.SAMN05421730_101327"/>
<name>A0A1D3TUI7_9FIRM</name>
<dbReference type="RefSeq" id="WP_091234092.1">
    <property type="nucleotide sequence ID" value="NZ_FMKA01000013.1"/>
</dbReference>
<evidence type="ECO:0000313" key="2">
    <source>
        <dbReference type="Proteomes" id="UP000199315"/>
    </source>
</evidence>
<organism evidence="1 2">
    <name type="scientific">Anaerobium acetethylicum</name>
    <dbReference type="NCBI Taxonomy" id="1619234"/>
    <lineage>
        <taxon>Bacteria</taxon>
        <taxon>Bacillati</taxon>
        <taxon>Bacillota</taxon>
        <taxon>Clostridia</taxon>
        <taxon>Lachnospirales</taxon>
        <taxon>Lachnospiraceae</taxon>
        <taxon>Anaerobium</taxon>
    </lineage>
</organism>
<keyword evidence="2" id="KW-1185">Reference proteome</keyword>
<dbReference type="OrthoDB" id="9859269at2"/>
<protein>
    <submittedName>
        <fullName evidence="1">Uncharacterized protein</fullName>
    </submittedName>
</protein>
<dbReference type="EMBL" id="FMKA01000013">
    <property type="protein sequence ID" value="SCP97717.1"/>
    <property type="molecule type" value="Genomic_DNA"/>
</dbReference>
<dbReference type="Proteomes" id="UP000199315">
    <property type="component" value="Unassembled WGS sequence"/>
</dbReference>
<proteinExistence type="predicted"/>